<name>I4BDM0_MYCCN</name>
<evidence type="ECO:0000256" key="7">
    <source>
        <dbReference type="ARBA" id="ARBA00023002"/>
    </source>
</evidence>
<dbReference type="GO" id="GO:0008203">
    <property type="term" value="P:cholesterol metabolic process"/>
    <property type="evidence" value="ECO:0007669"/>
    <property type="project" value="UniProtKB-KW"/>
</dbReference>
<dbReference type="GO" id="GO:0005506">
    <property type="term" value="F:iron ion binding"/>
    <property type="evidence" value="ECO:0007669"/>
    <property type="project" value="InterPro"/>
</dbReference>
<dbReference type="SUPFAM" id="SSF48264">
    <property type="entry name" value="Cytochrome P450"/>
    <property type="match status" value="1"/>
</dbReference>
<evidence type="ECO:0000256" key="12">
    <source>
        <dbReference type="ARBA" id="ARBA00023221"/>
    </source>
</evidence>
<dbReference type="InterPro" id="IPR002397">
    <property type="entry name" value="Cyt_P450_B"/>
</dbReference>
<dbReference type="Pfam" id="PF00067">
    <property type="entry name" value="p450"/>
    <property type="match status" value="2"/>
</dbReference>
<keyword evidence="11" id="KW-1207">Sterol metabolism</keyword>
<evidence type="ECO:0000256" key="3">
    <source>
        <dbReference type="ARBA" id="ARBA00022548"/>
    </source>
</evidence>
<evidence type="ECO:0000256" key="11">
    <source>
        <dbReference type="ARBA" id="ARBA00023166"/>
    </source>
</evidence>
<dbReference type="GO" id="GO:0016705">
    <property type="term" value="F:oxidoreductase activity, acting on paired donors, with incorporation or reduction of molecular oxygen"/>
    <property type="evidence" value="ECO:0007669"/>
    <property type="project" value="InterPro"/>
</dbReference>
<evidence type="ECO:0000256" key="13">
    <source>
        <dbReference type="ARBA" id="ARBA00049645"/>
    </source>
</evidence>
<dbReference type="AlphaFoldDB" id="I4BDM0"/>
<dbReference type="InterPro" id="IPR001128">
    <property type="entry name" value="Cyt_P450"/>
</dbReference>
<reference evidence="19 20" key="1">
    <citation type="submission" date="2012-06" db="EMBL/GenBank/DDBJ databases">
        <title>Complete sequence of chromosome of Mycobacterium chubuense NBB4.</title>
        <authorList>
            <consortium name="US DOE Joint Genome Institute"/>
            <person name="Lucas S."/>
            <person name="Han J."/>
            <person name="Lapidus A."/>
            <person name="Cheng J.-F."/>
            <person name="Goodwin L."/>
            <person name="Pitluck S."/>
            <person name="Peters L."/>
            <person name="Mikhailova N."/>
            <person name="Teshima H."/>
            <person name="Detter J.C."/>
            <person name="Han C."/>
            <person name="Tapia R."/>
            <person name="Land M."/>
            <person name="Hauser L."/>
            <person name="Kyrpides N."/>
            <person name="Ivanova N."/>
            <person name="Pagani I."/>
            <person name="Mattes T."/>
            <person name="Holmes A."/>
            <person name="Rutledge P."/>
            <person name="Paulsen I."/>
            <person name="Coleman N."/>
            <person name="Woyke T."/>
        </authorList>
    </citation>
    <scope>NUCLEOTIDE SEQUENCE [LARGE SCALE GENOMIC DNA]</scope>
    <source>
        <strain evidence="19 20">NBB4</strain>
    </source>
</reference>
<evidence type="ECO:0000256" key="9">
    <source>
        <dbReference type="ARBA" id="ARBA00023033"/>
    </source>
</evidence>
<evidence type="ECO:0000256" key="2">
    <source>
        <dbReference type="ARBA" id="ARBA00010617"/>
    </source>
</evidence>
<keyword evidence="8 18" id="KW-0408">Iron</keyword>
<dbReference type="PANTHER" id="PTHR46696:SF1">
    <property type="entry name" value="CYTOCHROME P450 YJIB-RELATED"/>
    <property type="match status" value="1"/>
</dbReference>
<evidence type="ECO:0000256" key="17">
    <source>
        <dbReference type="ARBA" id="ARBA00083909"/>
    </source>
</evidence>
<dbReference type="Proteomes" id="UP000006057">
    <property type="component" value="Chromosome"/>
</dbReference>
<evidence type="ECO:0000256" key="4">
    <source>
        <dbReference type="ARBA" id="ARBA00022617"/>
    </source>
</evidence>
<evidence type="ECO:0000256" key="15">
    <source>
        <dbReference type="ARBA" id="ARBA00079588"/>
    </source>
</evidence>
<evidence type="ECO:0000256" key="1">
    <source>
        <dbReference type="ARBA" id="ARBA00001971"/>
    </source>
</evidence>
<dbReference type="Gene3D" id="1.10.630.10">
    <property type="entry name" value="Cytochrome P450"/>
    <property type="match status" value="1"/>
</dbReference>
<comment type="cofactor">
    <cofactor evidence="1">
        <name>heme</name>
        <dbReference type="ChEBI" id="CHEBI:30413"/>
    </cofactor>
</comment>
<dbReference type="RefSeq" id="WP_014813869.1">
    <property type="nucleotide sequence ID" value="NC_018027.1"/>
</dbReference>
<dbReference type="GO" id="GO:0020037">
    <property type="term" value="F:heme binding"/>
    <property type="evidence" value="ECO:0007669"/>
    <property type="project" value="InterPro"/>
</dbReference>
<dbReference type="EMBL" id="CP003053">
    <property type="protein sequence ID" value="AFM15377.1"/>
    <property type="molecule type" value="Genomic_DNA"/>
</dbReference>
<keyword evidence="3" id="KW-0153">Cholesterol metabolism</keyword>
<dbReference type="PANTHER" id="PTHR46696">
    <property type="entry name" value="P450, PUTATIVE (EUROFUNG)-RELATED"/>
    <property type="match status" value="1"/>
</dbReference>
<comment type="similarity">
    <text evidence="2 18">Belongs to the cytochrome P450 family.</text>
</comment>
<dbReference type="PATRIC" id="fig|710421.3.peg.553"/>
<evidence type="ECO:0000256" key="6">
    <source>
        <dbReference type="ARBA" id="ARBA00022963"/>
    </source>
</evidence>
<keyword evidence="7 18" id="KW-0560">Oxidoreductase</keyword>
<dbReference type="PRINTS" id="PR00359">
    <property type="entry name" value="BP450"/>
</dbReference>
<proteinExistence type="inferred from homology"/>
<keyword evidence="20" id="KW-1185">Reference proteome</keyword>
<evidence type="ECO:0000256" key="10">
    <source>
        <dbReference type="ARBA" id="ARBA00023098"/>
    </source>
</evidence>
<dbReference type="GO" id="GO:0004497">
    <property type="term" value="F:monooxygenase activity"/>
    <property type="evidence" value="ECO:0007669"/>
    <property type="project" value="UniProtKB-KW"/>
</dbReference>
<comment type="pathway">
    <text evidence="13">Steroid metabolism; cholesterol degradation.</text>
</comment>
<evidence type="ECO:0000256" key="5">
    <source>
        <dbReference type="ARBA" id="ARBA00022723"/>
    </source>
</evidence>
<dbReference type="InterPro" id="IPR017972">
    <property type="entry name" value="Cyt_P450_CS"/>
</dbReference>
<dbReference type="HOGENOM" id="CLU_033716_1_1_11"/>
<dbReference type="KEGG" id="mcb:Mycch_0559"/>
<keyword evidence="12" id="KW-0753">Steroid metabolism</keyword>
<evidence type="ECO:0000256" key="14">
    <source>
        <dbReference type="ARBA" id="ARBA00070775"/>
    </source>
</evidence>
<evidence type="ECO:0000256" key="18">
    <source>
        <dbReference type="RuleBase" id="RU000461"/>
    </source>
</evidence>
<dbReference type="FunFam" id="1.10.630.10:FF:000018">
    <property type="entry name" value="Cytochrome P450 monooxygenase"/>
    <property type="match status" value="1"/>
</dbReference>
<evidence type="ECO:0000313" key="20">
    <source>
        <dbReference type="Proteomes" id="UP000006057"/>
    </source>
</evidence>
<dbReference type="PROSITE" id="PS00086">
    <property type="entry name" value="CYTOCHROME_P450"/>
    <property type="match status" value="1"/>
</dbReference>
<dbReference type="STRING" id="710421.Mycch_0559"/>
<dbReference type="InterPro" id="IPR036396">
    <property type="entry name" value="Cyt_P450_sf"/>
</dbReference>
<accession>I4BDM0</accession>
<keyword evidence="4 18" id="KW-0349">Heme</keyword>
<gene>
    <name evidence="19" type="ordered locus">Mycch_0559</name>
</gene>
<evidence type="ECO:0000256" key="8">
    <source>
        <dbReference type="ARBA" id="ARBA00023004"/>
    </source>
</evidence>
<dbReference type="OrthoDB" id="3455208at2"/>
<keyword evidence="10" id="KW-0443">Lipid metabolism</keyword>
<organism evidence="19 20">
    <name type="scientific">Mycolicibacterium chubuense (strain NBB4)</name>
    <name type="common">Mycobacterium chubuense</name>
    <dbReference type="NCBI Taxonomy" id="710421"/>
    <lineage>
        <taxon>Bacteria</taxon>
        <taxon>Bacillati</taxon>
        <taxon>Actinomycetota</taxon>
        <taxon>Actinomycetes</taxon>
        <taxon>Mycobacteriales</taxon>
        <taxon>Mycobacteriaceae</taxon>
        <taxon>Mycolicibacterium</taxon>
    </lineage>
</organism>
<keyword evidence="9 18" id="KW-0503">Monooxygenase</keyword>
<dbReference type="GO" id="GO:0016042">
    <property type="term" value="P:lipid catabolic process"/>
    <property type="evidence" value="ECO:0007669"/>
    <property type="project" value="UniProtKB-KW"/>
</dbReference>
<evidence type="ECO:0000313" key="19">
    <source>
        <dbReference type="EMBL" id="AFM15377.1"/>
    </source>
</evidence>
<keyword evidence="5 18" id="KW-0479">Metal-binding</keyword>
<sequence>MTVESFFAPACPDVFSAALPELAYEHVTDPAEAHRLIAAARRRGPVAMGLHGPEVLSYELVRSVLRDPRFRVPQGMFLAAQGITSGPLWDRVAANLISLDGEEHHRLRRLLARAFTPRSTARLRRVAIDVMTGLVDRCAPEGRCDVVADIARRYPIPVICALLGAPPEDWELFSAWTDDIFRVFGWNVADQQARILAAWDQLDAYVDAMVETRRRTLTDDLLSDLIRAEGDGERLSGDELRMLVAGLLMAGTDTTRNQLAAAVQALCEHPAQWELLTLFPQLAGNATEELIRHTPVAIAMLRTAVEDAELAGLRIPAGTLVVTNLASANRDPAVFVEPDRLDITRHEASAMVTFGGGMHYCLGSHLARLEIAEGLAIMARRMPNIRLDGPAPWKPLTSLSGPATLPVTFDAA</sequence>
<keyword evidence="6" id="KW-0442">Lipid degradation</keyword>
<protein>
    <recommendedName>
        <fullName evidence="14">Steroid C26-monooxygenase</fullName>
    </recommendedName>
    <alternativeName>
        <fullName evidence="15">Cholest-4-en-3-one C26-monooxygenase</fullName>
    </alternativeName>
    <alternativeName>
        <fullName evidence="17">Cholesterol C26-monooxygenase</fullName>
    </alternativeName>
    <alternativeName>
        <fullName evidence="16">Steroid C27-monooxygenase</fullName>
    </alternativeName>
</protein>
<evidence type="ECO:0000256" key="16">
    <source>
        <dbReference type="ARBA" id="ARBA00082981"/>
    </source>
</evidence>
<dbReference type="eggNOG" id="COG2124">
    <property type="taxonomic scope" value="Bacteria"/>
</dbReference>